<feature type="domain" description="Gene product 88" evidence="1">
    <location>
        <begin position="21"/>
        <end position="243"/>
    </location>
</feature>
<keyword evidence="3" id="KW-1185">Reference proteome</keyword>
<gene>
    <name evidence="2" type="ORF">GCM10010346_16570</name>
</gene>
<evidence type="ECO:0000313" key="3">
    <source>
        <dbReference type="Proteomes" id="UP000599437"/>
    </source>
</evidence>
<dbReference type="RefSeq" id="WP_138898819.1">
    <property type="nucleotide sequence ID" value="NZ_BMVO01000003.1"/>
</dbReference>
<organism evidence="2 3">
    <name type="scientific">Streptomyces chryseus</name>
    <dbReference type="NCBI Taxonomy" id="68186"/>
    <lineage>
        <taxon>Bacteria</taxon>
        <taxon>Bacillati</taxon>
        <taxon>Actinomycetota</taxon>
        <taxon>Actinomycetes</taxon>
        <taxon>Kitasatosporales</taxon>
        <taxon>Streptomycetaceae</taxon>
        <taxon>Streptomyces</taxon>
    </lineage>
</organism>
<comment type="caution">
    <text evidence="2">The sequence shown here is derived from an EMBL/GenBank/DDBJ whole genome shotgun (WGS) entry which is preliminary data.</text>
</comment>
<protein>
    <recommendedName>
        <fullName evidence="1">Gene product 88 domain-containing protein</fullName>
    </recommendedName>
</protein>
<proteinExistence type="predicted"/>
<dbReference type="Proteomes" id="UP000599437">
    <property type="component" value="Unassembled WGS sequence"/>
</dbReference>
<name>A0ABQ3DJD2_9ACTN</name>
<accession>A0ABQ3DJD2</accession>
<reference evidence="3" key="1">
    <citation type="journal article" date="2019" name="Int. J. Syst. Evol. Microbiol.">
        <title>The Global Catalogue of Microorganisms (GCM) 10K type strain sequencing project: providing services to taxonomists for standard genome sequencing and annotation.</title>
        <authorList>
            <consortium name="The Broad Institute Genomics Platform"/>
            <consortium name="The Broad Institute Genome Sequencing Center for Infectious Disease"/>
            <person name="Wu L."/>
            <person name="Ma J."/>
        </authorList>
    </citation>
    <scope>NUCLEOTIDE SEQUENCE [LARGE SCALE GENOMIC DNA]</scope>
    <source>
        <strain evidence="3">JCM 4737</strain>
    </source>
</reference>
<dbReference type="InterPro" id="IPR020290">
    <property type="entry name" value="Gp88"/>
</dbReference>
<dbReference type="Pfam" id="PF17338">
    <property type="entry name" value="GP88"/>
    <property type="match status" value="1"/>
</dbReference>
<evidence type="ECO:0000259" key="1">
    <source>
        <dbReference type="Pfam" id="PF17338"/>
    </source>
</evidence>
<sequence length="247" mass="28331">MTAVLLDAPQVRRVRRPPRLLTQNTELREENIWNWTIPALATRLWDGRVVKTCPAAGVCAQACYARNGTYNFPGVVQRHQQNLAYVLDNPAGWQRQMAAELAHPRHRGGWIRIHDAGDFFSDRYLSMWLRLIAFRPAVNFYAYTKEVSRFRRLVEPAPPRNFRWVFSYGGNEDHLIRPGDRVADVFPDEAAILSAGYHSQDASDLLAVLGPAPVGIPANNIPQFKRRMGGRSFRQWQAERDARRRGR</sequence>
<evidence type="ECO:0000313" key="2">
    <source>
        <dbReference type="EMBL" id="GHA94494.1"/>
    </source>
</evidence>
<dbReference type="EMBL" id="BMVO01000003">
    <property type="protein sequence ID" value="GHA94494.1"/>
    <property type="molecule type" value="Genomic_DNA"/>
</dbReference>